<dbReference type="EMBL" id="CP099421">
    <property type="protein sequence ID" value="USW52712.1"/>
    <property type="molecule type" value="Genomic_DNA"/>
</dbReference>
<accession>A0A9Q9EJZ9</accession>
<evidence type="ECO:0000313" key="2">
    <source>
        <dbReference type="Proteomes" id="UP001056384"/>
    </source>
</evidence>
<gene>
    <name evidence="1" type="ORF">Slin15195_G060310</name>
</gene>
<reference evidence="1" key="1">
    <citation type="submission" date="2022-06" db="EMBL/GenBank/DDBJ databases">
        <title>Complete genome sequences of two strains of the flax pathogen Septoria linicola.</title>
        <authorList>
            <person name="Lapalu N."/>
            <person name="Simon A."/>
            <person name="Demenou B."/>
            <person name="Paumier D."/>
            <person name="Guillot M.-P."/>
            <person name="Gout L."/>
            <person name="Valade R."/>
        </authorList>
    </citation>
    <scope>NUCLEOTIDE SEQUENCE</scope>
    <source>
        <strain evidence="1">SE15195</strain>
    </source>
</reference>
<name>A0A9Q9EJZ9_9PEZI</name>
<keyword evidence="2" id="KW-1185">Reference proteome</keyword>
<protein>
    <submittedName>
        <fullName evidence="1">Uncharacterized protein</fullName>
    </submittedName>
</protein>
<dbReference type="AlphaFoldDB" id="A0A9Q9EJZ9"/>
<sequence length="455" mass="51332">MGHILDVVVVAVRFSRIETHLPNEILIKIFSYHALPSAAIIGRNRYETLNIPKGPLVESAIKNYTDNRLGTGACTHDHENLKAQLRTLSALSKASHRFHRLTLPLLYRTYPGQTVVKPQLFLRSISQKIELAGLVRELVVDPWDDINSPKTIAENVSQLGLGYPLVDFLHQQASTWNDESHVLLLMIHCFSIETMDFTCPAAYKAEGGVVALCCAIVDQTLWRGATSRPRSGLTSLSIIFAGFKAALGRLVPEDDPIDWQKLGNIIRTRPQNLRSLRLDDRELSPPQPRPFGPLKSLRFLEELAINEGCLGAYDGSVDVACIPLRDMIPTSLRSLSILRSNEWWHEADRGPFSRIYIKEGLVYDIDAMEHQAVELADGDMLQFPRLTELHLDQPENFRHDLGVSGWSCKRVVGDQVLWRPTIVTDSLMPPEEKEVWEQSQNERAKKSSVLLRRIS</sequence>
<evidence type="ECO:0000313" key="1">
    <source>
        <dbReference type="EMBL" id="USW52712.1"/>
    </source>
</evidence>
<proteinExistence type="predicted"/>
<dbReference type="Proteomes" id="UP001056384">
    <property type="component" value="Chromosome 4"/>
</dbReference>
<organism evidence="1 2">
    <name type="scientific">Septoria linicola</name>
    <dbReference type="NCBI Taxonomy" id="215465"/>
    <lineage>
        <taxon>Eukaryota</taxon>
        <taxon>Fungi</taxon>
        <taxon>Dikarya</taxon>
        <taxon>Ascomycota</taxon>
        <taxon>Pezizomycotina</taxon>
        <taxon>Dothideomycetes</taxon>
        <taxon>Dothideomycetidae</taxon>
        <taxon>Mycosphaerellales</taxon>
        <taxon>Mycosphaerellaceae</taxon>
        <taxon>Septoria</taxon>
    </lineage>
</organism>